<dbReference type="Proteomes" id="UP000887222">
    <property type="component" value="Unassembled WGS sequence"/>
</dbReference>
<dbReference type="SUPFAM" id="SSF64518">
    <property type="entry name" value="Phase 1 flagellin"/>
    <property type="match status" value="1"/>
</dbReference>
<comment type="similarity">
    <text evidence="3">Belongs to the bacterial flagellin family.</text>
</comment>
<dbReference type="NCBIfam" id="TIGR02550">
    <property type="entry name" value="flagell_flgL"/>
    <property type="match status" value="1"/>
</dbReference>
<dbReference type="PANTHER" id="PTHR42792">
    <property type="entry name" value="FLAGELLIN"/>
    <property type="match status" value="1"/>
</dbReference>
<keyword evidence="7" id="KW-1185">Reference proteome</keyword>
<dbReference type="Gene3D" id="1.20.1330.10">
    <property type="entry name" value="f41 fragment of flagellin, N-terminal domain"/>
    <property type="match status" value="1"/>
</dbReference>
<feature type="domain" description="Flagellin N-terminal" evidence="5">
    <location>
        <begin position="5"/>
        <end position="141"/>
    </location>
</feature>
<evidence type="ECO:0000313" key="7">
    <source>
        <dbReference type="Proteomes" id="UP000887222"/>
    </source>
</evidence>
<dbReference type="RefSeq" id="WP_220809090.1">
    <property type="nucleotide sequence ID" value="NZ_BPMK01000011.1"/>
</dbReference>
<gene>
    <name evidence="6" type="primary">flgL</name>
    <name evidence="6" type="ORF">NCCP691_26870</name>
</gene>
<evidence type="ECO:0000256" key="3">
    <source>
        <dbReference type="ARBA" id="ARBA00005709"/>
    </source>
</evidence>
<keyword evidence="6" id="KW-0969">Cilium</keyword>
<evidence type="ECO:0000256" key="1">
    <source>
        <dbReference type="ARBA" id="ARBA00004365"/>
    </source>
</evidence>
<proteinExistence type="inferred from homology"/>
<dbReference type="InterPro" id="IPR001029">
    <property type="entry name" value="Flagellin_N"/>
</dbReference>
<evidence type="ECO:0000256" key="4">
    <source>
        <dbReference type="ARBA" id="ARBA00023143"/>
    </source>
</evidence>
<dbReference type="InterPro" id="IPR001492">
    <property type="entry name" value="Flagellin"/>
</dbReference>
<dbReference type="InterPro" id="IPR013384">
    <property type="entry name" value="Flagell_FlgL"/>
</dbReference>
<dbReference type="Pfam" id="PF00669">
    <property type="entry name" value="Flagellin_N"/>
    <property type="match status" value="1"/>
</dbReference>
<keyword evidence="6" id="KW-0282">Flagellum</keyword>
<dbReference type="PANTHER" id="PTHR42792:SF1">
    <property type="entry name" value="FLAGELLAR HOOK-ASSOCIATED PROTEIN 3"/>
    <property type="match status" value="1"/>
</dbReference>
<comment type="caution">
    <text evidence="6">The sequence shown here is derived from an EMBL/GenBank/DDBJ whole genome shotgun (WGS) entry which is preliminary data.</text>
</comment>
<keyword evidence="6" id="KW-0966">Cell projection</keyword>
<keyword evidence="4" id="KW-0975">Bacterial flagellum</keyword>
<evidence type="ECO:0000313" key="6">
    <source>
        <dbReference type="EMBL" id="GIZ52673.1"/>
    </source>
</evidence>
<evidence type="ECO:0000256" key="2">
    <source>
        <dbReference type="ARBA" id="ARBA00004613"/>
    </source>
</evidence>
<sequence length="398" mass="42822">MTIRISTNSLFSTSSGRLSDLQARLNKMQEQISLGKRITVPSDDPVGAAQVLELTQGQSINNQFAVNRNNAKAALELEEHMLQGVTTLIQNAQTLVVSAGNGSLLDQERGFIATELEGHLADLFGLANSRDGEGNYIFGGYKVNDPPFVKTPTGARYDGDQGQRQLQVGPMRNLEINDAGNRVFEDMRTGTGLLTTSAAAGNRGTGIISNAAIKGSLTTDTYTIAFTSATQYTIQRNGDPASPPIDYVSGQSISVGPYELTITGMPATDDVFRLEPSPKQDLFKTMTDLIELLKRPATSDADKARLANGLNMAGNNLANALDNVLTVRAGVGARLKEVDALDTQGEERDTLYAKSLQTLQDLDYTKAISDLSKQQIILEAAQQSFVKTSGLSLFNYMS</sequence>
<organism evidence="6 7">
    <name type="scientific">Noviherbaspirillum aridicola</name>
    <dbReference type="NCBI Taxonomy" id="2849687"/>
    <lineage>
        <taxon>Bacteria</taxon>
        <taxon>Pseudomonadati</taxon>
        <taxon>Pseudomonadota</taxon>
        <taxon>Betaproteobacteria</taxon>
        <taxon>Burkholderiales</taxon>
        <taxon>Oxalobacteraceae</taxon>
        <taxon>Noviherbaspirillum</taxon>
    </lineage>
</organism>
<name>A0ABQ4Q632_9BURK</name>
<reference evidence="6 7" key="1">
    <citation type="journal article" date="2022" name="Int. J. Syst. Evol. Microbiol.">
        <title>Noviherbaspirillum aridicola sp. nov., isolated from an arid soil in Pakistan.</title>
        <authorList>
            <person name="Khan I.U."/>
            <person name="Saqib M."/>
            <person name="Amin A."/>
            <person name="Hussain F."/>
            <person name="Li L."/>
            <person name="Liu Y.H."/>
            <person name="Fang B.Z."/>
            <person name="Ahmed I."/>
            <person name="Li W.J."/>
        </authorList>
    </citation>
    <scope>NUCLEOTIDE SEQUENCE [LARGE SCALE GENOMIC DNA]</scope>
    <source>
        <strain evidence="6 7">NCCP-691</strain>
    </source>
</reference>
<comment type="subcellular location">
    <subcellularLocation>
        <location evidence="1">Bacterial flagellum</location>
    </subcellularLocation>
    <subcellularLocation>
        <location evidence="2">Secreted</location>
    </subcellularLocation>
</comment>
<protein>
    <submittedName>
        <fullName evidence="6">Flagellar hook-associated protein FlgL</fullName>
    </submittedName>
</protein>
<evidence type="ECO:0000259" key="5">
    <source>
        <dbReference type="Pfam" id="PF00669"/>
    </source>
</evidence>
<dbReference type="EMBL" id="BPMK01000011">
    <property type="protein sequence ID" value="GIZ52673.1"/>
    <property type="molecule type" value="Genomic_DNA"/>
</dbReference>
<accession>A0ABQ4Q632</accession>